<comment type="caution">
    <text evidence="1">The sequence shown here is derived from an EMBL/GenBank/DDBJ whole genome shotgun (WGS) entry which is preliminary data.</text>
</comment>
<organism evidence="1">
    <name type="scientific">marine sediment metagenome</name>
    <dbReference type="NCBI Taxonomy" id="412755"/>
    <lineage>
        <taxon>unclassified sequences</taxon>
        <taxon>metagenomes</taxon>
        <taxon>ecological metagenomes</taxon>
    </lineage>
</organism>
<gene>
    <name evidence="1" type="ORF">S06H3_50985</name>
</gene>
<proteinExistence type="predicted"/>
<feature type="non-terminal residue" evidence="1">
    <location>
        <position position="1"/>
    </location>
</feature>
<name>X1MNZ0_9ZZZZ</name>
<dbReference type="EMBL" id="BARV01032322">
    <property type="protein sequence ID" value="GAI33362.1"/>
    <property type="molecule type" value="Genomic_DNA"/>
</dbReference>
<evidence type="ECO:0000313" key="1">
    <source>
        <dbReference type="EMBL" id="GAI33362.1"/>
    </source>
</evidence>
<reference evidence="1" key="1">
    <citation type="journal article" date="2014" name="Front. Microbiol.">
        <title>High frequency of phylogenetically diverse reductive dehalogenase-homologous genes in deep subseafloor sedimentary metagenomes.</title>
        <authorList>
            <person name="Kawai M."/>
            <person name="Futagami T."/>
            <person name="Toyoda A."/>
            <person name="Takaki Y."/>
            <person name="Nishi S."/>
            <person name="Hori S."/>
            <person name="Arai W."/>
            <person name="Tsubouchi T."/>
            <person name="Morono Y."/>
            <person name="Uchiyama I."/>
            <person name="Ito T."/>
            <person name="Fujiyama A."/>
            <person name="Inagaki F."/>
            <person name="Takami H."/>
        </authorList>
    </citation>
    <scope>NUCLEOTIDE SEQUENCE</scope>
    <source>
        <strain evidence="1">Expedition CK06-06</strain>
    </source>
</reference>
<dbReference type="AlphaFoldDB" id="X1MNZ0"/>
<protein>
    <submittedName>
        <fullName evidence="1">Uncharacterized protein</fullName>
    </submittedName>
</protein>
<sequence>RPDTFRRGGCSMATSLSLPRSLYAAISLALTLGVRADAELAPTF</sequence>
<accession>X1MNZ0</accession>